<evidence type="ECO:0000313" key="2">
    <source>
        <dbReference type="Proteomes" id="UP000694700"/>
    </source>
</evidence>
<accession>A0A8C1DEX6</accession>
<evidence type="ECO:0000313" key="1">
    <source>
        <dbReference type="Ensembl" id="ENSCCRP00015023406.1"/>
    </source>
</evidence>
<name>A0A8C1TIS6_CYPCA</name>
<organism evidence="1 2">
    <name type="scientific">Cyprinus carpio</name>
    <name type="common">Common carp</name>
    <dbReference type="NCBI Taxonomy" id="7962"/>
    <lineage>
        <taxon>Eukaryota</taxon>
        <taxon>Metazoa</taxon>
        <taxon>Chordata</taxon>
        <taxon>Craniata</taxon>
        <taxon>Vertebrata</taxon>
        <taxon>Euteleostomi</taxon>
        <taxon>Actinopterygii</taxon>
        <taxon>Neopterygii</taxon>
        <taxon>Teleostei</taxon>
        <taxon>Ostariophysi</taxon>
        <taxon>Cypriniformes</taxon>
        <taxon>Cyprinidae</taxon>
        <taxon>Cyprininae</taxon>
        <taxon>Cyprinus</taxon>
    </lineage>
</organism>
<protein>
    <submittedName>
        <fullName evidence="1">Uncharacterized protein</fullName>
    </submittedName>
</protein>
<reference evidence="1" key="1">
    <citation type="submission" date="2025-08" db="UniProtKB">
        <authorList>
            <consortium name="Ensembl"/>
        </authorList>
    </citation>
    <scope>IDENTIFICATION</scope>
</reference>
<accession>A0A8C1TIS6</accession>
<dbReference type="Ensembl" id="ENSCCRT00015024264.1">
    <property type="protein sequence ID" value="ENSCCRP00015023406.1"/>
    <property type="gene ID" value="ENSCCRG00015010041.1"/>
</dbReference>
<sequence>MPSVSDIASLTHQSGILGFAVGAGPPKGTDILKNVWPHFILSCSEAVLTNRSGDNRGKFKIQSFSLN</sequence>
<dbReference type="AlphaFoldDB" id="A0A8C1TIS6"/>
<dbReference type="Proteomes" id="UP000694700">
    <property type="component" value="Unplaced"/>
</dbReference>
<proteinExistence type="predicted"/>